<evidence type="ECO:0000313" key="5">
    <source>
        <dbReference type="Proteomes" id="UP001211907"/>
    </source>
</evidence>
<evidence type="ECO:0000313" key="4">
    <source>
        <dbReference type="EMBL" id="KAJ3093634.1"/>
    </source>
</evidence>
<reference evidence="4" key="1">
    <citation type="submission" date="2020-05" db="EMBL/GenBank/DDBJ databases">
        <title>Phylogenomic resolution of chytrid fungi.</title>
        <authorList>
            <person name="Stajich J.E."/>
            <person name="Amses K."/>
            <person name="Simmons R."/>
            <person name="Seto K."/>
            <person name="Myers J."/>
            <person name="Bonds A."/>
            <person name="Quandt C.A."/>
            <person name="Barry K."/>
            <person name="Liu P."/>
            <person name="Grigoriev I."/>
            <person name="Longcore J.E."/>
            <person name="James T.Y."/>
        </authorList>
    </citation>
    <scope>NUCLEOTIDE SEQUENCE</scope>
    <source>
        <strain evidence="4">JEL0513</strain>
    </source>
</reference>
<dbReference type="GO" id="GO:0016020">
    <property type="term" value="C:membrane"/>
    <property type="evidence" value="ECO:0007669"/>
    <property type="project" value="TreeGrafter"/>
</dbReference>
<evidence type="ECO:0000256" key="2">
    <source>
        <dbReference type="ARBA" id="ARBA00022840"/>
    </source>
</evidence>
<dbReference type="Pfam" id="PF00501">
    <property type="entry name" value="AMP-binding"/>
    <property type="match status" value="1"/>
</dbReference>
<dbReference type="InterPro" id="IPR042099">
    <property type="entry name" value="ANL_N_sf"/>
</dbReference>
<feature type="domain" description="AMP-dependent synthetase/ligase" evidence="3">
    <location>
        <begin position="3"/>
        <end position="177"/>
    </location>
</feature>
<dbReference type="GO" id="GO:0004467">
    <property type="term" value="F:long-chain fatty acid-CoA ligase activity"/>
    <property type="evidence" value="ECO:0007669"/>
    <property type="project" value="TreeGrafter"/>
</dbReference>
<proteinExistence type="predicted"/>
<organism evidence="4 5">
    <name type="scientific">Physocladia obscura</name>
    <dbReference type="NCBI Taxonomy" id="109957"/>
    <lineage>
        <taxon>Eukaryota</taxon>
        <taxon>Fungi</taxon>
        <taxon>Fungi incertae sedis</taxon>
        <taxon>Chytridiomycota</taxon>
        <taxon>Chytridiomycota incertae sedis</taxon>
        <taxon>Chytridiomycetes</taxon>
        <taxon>Chytridiales</taxon>
        <taxon>Chytriomycetaceae</taxon>
        <taxon>Physocladia</taxon>
    </lineage>
</organism>
<dbReference type="GO" id="GO:0005524">
    <property type="term" value="F:ATP binding"/>
    <property type="evidence" value="ECO:0007669"/>
    <property type="project" value="UniProtKB-KW"/>
</dbReference>
<keyword evidence="1" id="KW-0547">Nucleotide-binding</keyword>
<feature type="non-terminal residue" evidence="4">
    <location>
        <position position="1"/>
    </location>
</feature>
<comment type="caution">
    <text evidence="4">The sequence shown here is derived from an EMBL/GenBank/DDBJ whole genome shotgun (WGS) entry which is preliminary data.</text>
</comment>
<dbReference type="Gene3D" id="3.40.50.12780">
    <property type="entry name" value="N-terminal domain of ligase-like"/>
    <property type="match status" value="1"/>
</dbReference>
<sequence length="369" mass="40274">SLLLDDVAVLKPTIFVSVPRLLNRIYERIVAGAAAGSVFKQTLFNYAVTTKLANLKATGALTHSVWDKLVFSNTKAALGGHVRLVVSGSAPITSDVLAFLKIAFCCPVLEGYGQTESASALTIVCQGDHDPGHVGAPLTCNEIKLASVPEMRYTAADKPFPRGEILLRGANVFGGYLKDEKKTRETLTSDGWLKTGDIGFIDQKGRVHIIDRKKNIFKLAQGEYVAPEKIENIYQKCNFVSQIYVHGDSLQSELVAIVVPDAEYTISFARENGILPADTPNSGPTPNNSSPHALLKKVCASEKMKELILKEINKTGKEFGLKGFEYVKAIHLESVPFSPENGLITPTFKLKRNEAAVGVFKIKQFFGNY</sequence>
<dbReference type="Proteomes" id="UP001211907">
    <property type="component" value="Unassembled WGS sequence"/>
</dbReference>
<dbReference type="AlphaFoldDB" id="A0AAD5XBP0"/>
<dbReference type="InterPro" id="IPR000873">
    <property type="entry name" value="AMP-dep_synth/lig_dom"/>
</dbReference>
<gene>
    <name evidence="4" type="primary">LACS7_3</name>
    <name evidence="4" type="ORF">HK100_006511</name>
</gene>
<keyword evidence="2" id="KW-0067">ATP-binding</keyword>
<keyword evidence="5" id="KW-1185">Reference proteome</keyword>
<evidence type="ECO:0000256" key="1">
    <source>
        <dbReference type="ARBA" id="ARBA00022741"/>
    </source>
</evidence>
<protein>
    <submittedName>
        <fullName evidence="4">Long chain acyl-CoA synthetase 7 peroxisomal</fullName>
    </submittedName>
</protein>
<dbReference type="PANTHER" id="PTHR43272:SF33">
    <property type="entry name" value="AMP-BINDING DOMAIN-CONTAINING PROTEIN-RELATED"/>
    <property type="match status" value="1"/>
</dbReference>
<dbReference type="SUPFAM" id="SSF56801">
    <property type="entry name" value="Acetyl-CoA synthetase-like"/>
    <property type="match status" value="1"/>
</dbReference>
<dbReference type="GO" id="GO:0005783">
    <property type="term" value="C:endoplasmic reticulum"/>
    <property type="evidence" value="ECO:0007669"/>
    <property type="project" value="TreeGrafter"/>
</dbReference>
<dbReference type="PANTHER" id="PTHR43272">
    <property type="entry name" value="LONG-CHAIN-FATTY-ACID--COA LIGASE"/>
    <property type="match status" value="1"/>
</dbReference>
<name>A0AAD5XBP0_9FUNG</name>
<evidence type="ECO:0000259" key="3">
    <source>
        <dbReference type="Pfam" id="PF00501"/>
    </source>
</evidence>
<dbReference type="EMBL" id="JADGJH010003016">
    <property type="protein sequence ID" value="KAJ3093634.1"/>
    <property type="molecule type" value="Genomic_DNA"/>
</dbReference>
<accession>A0AAD5XBP0</accession>